<dbReference type="EMBL" id="OB660040">
    <property type="protein sequence ID" value="CAD7222268.1"/>
    <property type="molecule type" value="Genomic_DNA"/>
</dbReference>
<dbReference type="GO" id="GO:0007224">
    <property type="term" value="P:smoothened signaling pathway"/>
    <property type="evidence" value="ECO:0007669"/>
    <property type="project" value="TreeGrafter"/>
</dbReference>
<dbReference type="InterPro" id="IPR000719">
    <property type="entry name" value="Prot_kinase_dom"/>
</dbReference>
<proteinExistence type="inferred from homology"/>
<feature type="compositionally biased region" description="Basic and acidic residues" evidence="12">
    <location>
        <begin position="233"/>
        <end position="243"/>
    </location>
</feature>
<comment type="catalytic activity">
    <reaction evidence="9">
        <text>L-threonyl-[protein] + ATP = O-phospho-L-threonyl-[protein] + ADP + H(+)</text>
        <dbReference type="Rhea" id="RHEA:46608"/>
        <dbReference type="Rhea" id="RHEA-COMP:11060"/>
        <dbReference type="Rhea" id="RHEA-COMP:11605"/>
        <dbReference type="ChEBI" id="CHEBI:15378"/>
        <dbReference type="ChEBI" id="CHEBI:30013"/>
        <dbReference type="ChEBI" id="CHEBI:30616"/>
        <dbReference type="ChEBI" id="CHEBI:61977"/>
        <dbReference type="ChEBI" id="CHEBI:456216"/>
        <dbReference type="EC" id="2.7.11.1"/>
    </reaction>
</comment>
<comment type="similarity">
    <text evidence="1">Belongs to the gamma-glutamylcyclotransferase family. ChaC subfamily.</text>
</comment>
<evidence type="ECO:0000256" key="11">
    <source>
        <dbReference type="ARBA" id="ARBA00048679"/>
    </source>
</evidence>
<dbReference type="GO" id="GO:0004674">
    <property type="term" value="F:protein serine/threonine kinase activity"/>
    <property type="evidence" value="ECO:0007669"/>
    <property type="project" value="UniProtKB-KW"/>
</dbReference>
<evidence type="ECO:0000256" key="3">
    <source>
        <dbReference type="ARBA" id="ARBA00022527"/>
    </source>
</evidence>
<feature type="region of interest" description="Disordered" evidence="12">
    <location>
        <begin position="219"/>
        <end position="247"/>
    </location>
</feature>
<sequence length="1176" mass="132404">MEDDSKLASSINRVVYNESEQELNMSENMVLVTEYAEGELFPRVRRSGKPSADTIRSIACDLVAALYYLHSHRILHRDLKPQNILLGSDGRARLCDFGFASTLGYDTFLLTSIKGTPLYMSPEIVEEKPYDHRADLWSLGCILYELAVGMPPFCTTNIVQLIRKIVMDPIIWPEGMDKDCLLFLKGLLTRDPDKRLCWPELLHHPFLRSEVVVARDDATTPPLTQPLTGSQEATREEQRKQLENKNSGQAKLLVKAVQLADQEKMARWRLRHYQAALEAARYQNRREAIHGGTETAKTDDLQSNSDDPDHWRERTRNERRSRSSNACLEETPAPQRPVAGPVTHTSVQCSEGEIDTAALGEGDEADQVMEKKIEEERLRYMQRTKPGAIPSLLQGRHPHRRRREGLVEDLNGFECGIKTFQERAGLGEVEKQEEMAMEGGGKVHSPSRPLDVLPPTGSPNSRPPILSPDRTLTPVGSREEEDDTGTMVGVLSPPLPPSAEEAPEPSPRTGEQATPPLTEVEAEEWVDFLKKTFLECQASWEKLERRWRKENRRKRKSRSKSNQLLTDMDISECPLSDRAFVGVILSVFRHSFLGADILKLVVLVLAVPFSSGLTASVEIQPVIHAILDVYESTKVVPKVLKASFCGSPDSSSGVVPCHVTLQFIVQLCVLRDSFLECFCVEVQEVLGRSPPSVRPSFLSPLLERDDEDNGDAAESEVLFCWLSLCLQLCRRYAEEALPLVQAILNACLSGSDQQQSGHREDDNGNEVGADGARSLTRMVNHAIDLLSRRRRTTNSSSPPSWTRPLTSLALFLVHLGLDLTDEDRHALQRWIHCAELNSSQRVCLKPKDGLGFCGSSAESPGEGIEPFQFGLQSEPSLWSFPGQQLRTTKTSGSVISGGSTIAISSSCAMVDGIIPKLIQYDAVAPKMSHSRYHHRSHGSSEHHRSRDEPESYRWRRASDDSRDNESYSGESFWLFGYGSLMWRTNFPYEERVVGYIKGYKRRWWQASVDHRGTPAYPGRVLTLIQSKHDSEATVGGVAYKIHGRNANEVRNVLGEREKRYGRPRTVWFYPLEEVDGVRRGHPFEAEVFIAPVDGPLFLGEDTPEEIALRIFVARGPSGTNLEYFQKVVEFLQRHFPEELEDPEFKQIMYIIEMKILSQQVRHTDEISPDAARLTEL</sequence>
<dbReference type="PANTHER" id="PTHR22983">
    <property type="entry name" value="PROTEIN KINASE RELATED"/>
    <property type="match status" value="1"/>
</dbReference>
<dbReference type="OrthoDB" id="266718at2759"/>
<evidence type="ECO:0000256" key="4">
    <source>
        <dbReference type="ARBA" id="ARBA00022679"/>
    </source>
</evidence>
<dbReference type="GO" id="GO:0005524">
    <property type="term" value="F:ATP binding"/>
    <property type="evidence" value="ECO:0007669"/>
    <property type="project" value="UniProtKB-KW"/>
</dbReference>
<dbReference type="InterPro" id="IPR013024">
    <property type="entry name" value="GGCT-like"/>
</dbReference>
<feature type="compositionally biased region" description="Polar residues" evidence="12">
    <location>
        <begin position="221"/>
        <end position="232"/>
    </location>
</feature>
<evidence type="ECO:0000256" key="6">
    <source>
        <dbReference type="ARBA" id="ARBA00022777"/>
    </source>
</evidence>
<keyword evidence="5" id="KW-0547">Nucleotide-binding</keyword>
<dbReference type="GO" id="GO:0005737">
    <property type="term" value="C:cytoplasm"/>
    <property type="evidence" value="ECO:0007669"/>
    <property type="project" value="TreeGrafter"/>
</dbReference>
<evidence type="ECO:0000256" key="1">
    <source>
        <dbReference type="ARBA" id="ARBA00009662"/>
    </source>
</evidence>
<keyword evidence="4" id="KW-0808">Transferase</keyword>
<dbReference type="Pfam" id="PF00069">
    <property type="entry name" value="Pkinase"/>
    <property type="match status" value="1"/>
</dbReference>
<keyword evidence="3" id="KW-0723">Serine/threonine-protein kinase</keyword>
<evidence type="ECO:0000259" key="13">
    <source>
        <dbReference type="PROSITE" id="PS50011"/>
    </source>
</evidence>
<evidence type="ECO:0000256" key="12">
    <source>
        <dbReference type="SAM" id="MobiDB-lite"/>
    </source>
</evidence>
<dbReference type="PANTHER" id="PTHR22983:SF6">
    <property type="entry name" value="SERINE_THREONINE-PROTEIN KINASE 36"/>
    <property type="match status" value="1"/>
</dbReference>
<gene>
    <name evidence="14" type="ORF">CTOB1V02_LOCUS280</name>
</gene>
<dbReference type="AlphaFoldDB" id="A0A7R8ZJ88"/>
<protein>
    <recommendedName>
        <fullName evidence="2">non-specific serine/threonine protein kinase</fullName>
        <ecNumber evidence="2">2.7.11.1</ecNumber>
    </recommendedName>
</protein>
<dbReference type="Gene3D" id="3.10.490.10">
    <property type="entry name" value="Gamma-glutamyl cyclotransferase-like"/>
    <property type="match status" value="1"/>
</dbReference>
<evidence type="ECO:0000256" key="10">
    <source>
        <dbReference type="ARBA" id="ARBA00048073"/>
    </source>
</evidence>
<evidence type="ECO:0000313" key="14">
    <source>
        <dbReference type="EMBL" id="CAD7222268.1"/>
    </source>
</evidence>
<keyword evidence="7" id="KW-0067">ATP-binding</keyword>
<dbReference type="GO" id="GO:0006751">
    <property type="term" value="P:glutathione catabolic process"/>
    <property type="evidence" value="ECO:0007669"/>
    <property type="project" value="InterPro"/>
</dbReference>
<name>A0A7R8ZJ88_9CRUS</name>
<dbReference type="InterPro" id="IPR008271">
    <property type="entry name" value="Ser/Thr_kinase_AS"/>
</dbReference>
<dbReference type="SMART" id="SM00220">
    <property type="entry name" value="S_TKc"/>
    <property type="match status" value="1"/>
</dbReference>
<organism evidence="14">
    <name type="scientific">Cyprideis torosa</name>
    <dbReference type="NCBI Taxonomy" id="163714"/>
    <lineage>
        <taxon>Eukaryota</taxon>
        <taxon>Metazoa</taxon>
        <taxon>Ecdysozoa</taxon>
        <taxon>Arthropoda</taxon>
        <taxon>Crustacea</taxon>
        <taxon>Oligostraca</taxon>
        <taxon>Ostracoda</taxon>
        <taxon>Podocopa</taxon>
        <taxon>Podocopida</taxon>
        <taxon>Cytherocopina</taxon>
        <taxon>Cytheroidea</taxon>
        <taxon>Cytherideidae</taxon>
        <taxon>Cyprideis</taxon>
    </lineage>
</organism>
<evidence type="ECO:0000256" key="7">
    <source>
        <dbReference type="ARBA" id="ARBA00022840"/>
    </source>
</evidence>
<evidence type="ECO:0000256" key="2">
    <source>
        <dbReference type="ARBA" id="ARBA00012513"/>
    </source>
</evidence>
<feature type="domain" description="Protein kinase" evidence="13">
    <location>
        <begin position="1"/>
        <end position="207"/>
    </location>
</feature>
<feature type="region of interest" description="Disordered" evidence="12">
    <location>
        <begin position="432"/>
        <end position="516"/>
    </location>
</feature>
<evidence type="ECO:0000256" key="5">
    <source>
        <dbReference type="ARBA" id="ARBA00022741"/>
    </source>
</evidence>
<feature type="region of interest" description="Disordered" evidence="12">
    <location>
        <begin position="292"/>
        <end position="343"/>
    </location>
</feature>
<dbReference type="EC" id="2.7.11.1" evidence="2"/>
<comment type="catalytic activity">
    <reaction evidence="11">
        <text>L-seryl-[protein] + ATP = O-phospho-L-seryl-[protein] + ADP + H(+)</text>
        <dbReference type="Rhea" id="RHEA:17989"/>
        <dbReference type="Rhea" id="RHEA-COMP:9863"/>
        <dbReference type="Rhea" id="RHEA-COMP:11604"/>
        <dbReference type="ChEBI" id="CHEBI:15378"/>
        <dbReference type="ChEBI" id="CHEBI:29999"/>
        <dbReference type="ChEBI" id="CHEBI:30616"/>
        <dbReference type="ChEBI" id="CHEBI:83421"/>
        <dbReference type="ChEBI" id="CHEBI:456216"/>
        <dbReference type="EC" id="2.7.11.1"/>
    </reaction>
</comment>
<keyword evidence="6" id="KW-0418">Kinase</keyword>
<dbReference type="InterPro" id="IPR011009">
    <property type="entry name" value="Kinase-like_dom_sf"/>
</dbReference>
<dbReference type="Pfam" id="PF04752">
    <property type="entry name" value="ChaC"/>
    <property type="match status" value="1"/>
</dbReference>
<evidence type="ECO:0000256" key="9">
    <source>
        <dbReference type="ARBA" id="ARBA00047899"/>
    </source>
</evidence>
<comment type="catalytic activity">
    <reaction evidence="10">
        <text>glutathione = L-cysteinylglycine + 5-oxo-L-proline</text>
        <dbReference type="Rhea" id="RHEA:47724"/>
        <dbReference type="ChEBI" id="CHEBI:57925"/>
        <dbReference type="ChEBI" id="CHEBI:58402"/>
        <dbReference type="ChEBI" id="CHEBI:61694"/>
        <dbReference type="EC" id="4.3.2.7"/>
    </reaction>
</comment>
<dbReference type="SUPFAM" id="SSF56112">
    <property type="entry name" value="Protein kinase-like (PK-like)"/>
    <property type="match status" value="1"/>
</dbReference>
<dbReference type="GO" id="GO:0061928">
    <property type="term" value="F:glutathione specific gamma-glutamylcyclotransferase activity"/>
    <property type="evidence" value="ECO:0007669"/>
    <property type="project" value="UniProtKB-EC"/>
</dbReference>
<dbReference type="PROSITE" id="PS00108">
    <property type="entry name" value="PROTEIN_KINASE_ST"/>
    <property type="match status" value="1"/>
</dbReference>
<evidence type="ECO:0000256" key="8">
    <source>
        <dbReference type="ARBA" id="ARBA00023239"/>
    </source>
</evidence>
<dbReference type="CDD" id="cd06661">
    <property type="entry name" value="GGCT_like"/>
    <property type="match status" value="1"/>
</dbReference>
<feature type="region of interest" description="Disordered" evidence="12">
    <location>
        <begin position="929"/>
        <end position="967"/>
    </location>
</feature>
<feature type="compositionally biased region" description="Basic and acidic residues" evidence="12">
    <location>
        <begin position="938"/>
        <end position="965"/>
    </location>
</feature>
<accession>A0A7R8ZJ88</accession>
<keyword evidence="8" id="KW-0456">Lyase</keyword>
<dbReference type="Gene3D" id="1.10.510.10">
    <property type="entry name" value="Transferase(Phosphotransferase) domain 1"/>
    <property type="match status" value="1"/>
</dbReference>
<feature type="compositionally biased region" description="Basic and acidic residues" evidence="12">
    <location>
        <begin position="307"/>
        <end position="321"/>
    </location>
</feature>
<dbReference type="PROSITE" id="PS50011">
    <property type="entry name" value="PROTEIN_KINASE_DOM"/>
    <property type="match status" value="1"/>
</dbReference>
<dbReference type="InterPro" id="IPR006840">
    <property type="entry name" value="ChaC"/>
</dbReference>
<reference evidence="14" key="1">
    <citation type="submission" date="2020-11" db="EMBL/GenBank/DDBJ databases">
        <authorList>
            <person name="Tran Van P."/>
        </authorList>
    </citation>
    <scope>NUCLEOTIDE SEQUENCE</scope>
</reference>